<comment type="caution">
    <text evidence="1">The sequence shown here is derived from an EMBL/GenBank/DDBJ whole genome shotgun (WGS) entry which is preliminary data.</text>
</comment>
<organism evidence="1 2">
    <name type="scientific">Catharanthus roseus</name>
    <name type="common">Madagascar periwinkle</name>
    <name type="synonym">Vinca rosea</name>
    <dbReference type="NCBI Taxonomy" id="4058"/>
    <lineage>
        <taxon>Eukaryota</taxon>
        <taxon>Viridiplantae</taxon>
        <taxon>Streptophyta</taxon>
        <taxon>Embryophyta</taxon>
        <taxon>Tracheophyta</taxon>
        <taxon>Spermatophyta</taxon>
        <taxon>Magnoliopsida</taxon>
        <taxon>eudicotyledons</taxon>
        <taxon>Gunneridae</taxon>
        <taxon>Pentapetalae</taxon>
        <taxon>asterids</taxon>
        <taxon>lamiids</taxon>
        <taxon>Gentianales</taxon>
        <taxon>Apocynaceae</taxon>
        <taxon>Rauvolfioideae</taxon>
        <taxon>Vinceae</taxon>
        <taxon>Catharanthinae</taxon>
        <taxon>Catharanthus</taxon>
    </lineage>
</organism>
<dbReference type="EMBL" id="CM044705">
    <property type="protein sequence ID" value="KAI5663272.1"/>
    <property type="molecule type" value="Genomic_DNA"/>
</dbReference>
<proteinExistence type="predicted"/>
<protein>
    <submittedName>
        <fullName evidence="1">Uncharacterized protein</fullName>
    </submittedName>
</protein>
<sequence length="292" mass="33167">MPPKFYIENFRISKNYKTGMNRNFYYKNMITKSFSCHVKRLKPDENCNTEGCKTISKNSKGNHEKSRYLPTAVESNQQRMLRKSRPAKSRIAANVRELCRGVGGREGQAIVYNSPSVMRLQEKSQKTDRLSLSFRPSLFYLAMVTAAQKTRNEKRQESNSRGELQRRKAEKTESRMKKKGRRKGCGESVVPEEARMRDFITVPSHNGRASNTKGCNTASKNSKGNHKIPRYLPTTAESDPAADAEEIEASEGAEQQRTSTLEEQKGGRTRASSESRVLQIKVLRNQCFVTIS</sequence>
<evidence type="ECO:0000313" key="1">
    <source>
        <dbReference type="EMBL" id="KAI5663272.1"/>
    </source>
</evidence>
<name>A0ACC0ATF8_CATRO</name>
<reference evidence="2" key="1">
    <citation type="journal article" date="2023" name="Nat. Plants">
        <title>Single-cell RNA sequencing provides a high-resolution roadmap for understanding the multicellular compartmentation of specialized metabolism.</title>
        <authorList>
            <person name="Sun S."/>
            <person name="Shen X."/>
            <person name="Li Y."/>
            <person name="Li Y."/>
            <person name="Wang S."/>
            <person name="Li R."/>
            <person name="Zhang H."/>
            <person name="Shen G."/>
            <person name="Guo B."/>
            <person name="Wei J."/>
            <person name="Xu J."/>
            <person name="St-Pierre B."/>
            <person name="Chen S."/>
            <person name="Sun C."/>
        </authorList>
    </citation>
    <scope>NUCLEOTIDE SEQUENCE [LARGE SCALE GENOMIC DNA]</scope>
</reference>
<accession>A0ACC0ATF8</accession>
<gene>
    <name evidence="1" type="ORF">M9H77_22595</name>
</gene>
<keyword evidence="2" id="KW-1185">Reference proteome</keyword>
<dbReference type="Proteomes" id="UP001060085">
    <property type="component" value="Linkage Group LG05"/>
</dbReference>
<evidence type="ECO:0000313" key="2">
    <source>
        <dbReference type="Proteomes" id="UP001060085"/>
    </source>
</evidence>